<dbReference type="EMBL" id="CP034086">
    <property type="protein sequence ID" value="AZG76712.1"/>
    <property type="molecule type" value="Genomic_DNA"/>
</dbReference>
<dbReference type="InterPro" id="IPR018681">
    <property type="entry name" value="DUF2165_transmembrane"/>
</dbReference>
<evidence type="ECO:0000256" key="1">
    <source>
        <dbReference type="SAM" id="Phobius"/>
    </source>
</evidence>
<dbReference type="KEGG" id="mros:EHO51_08240"/>
<gene>
    <name evidence="2" type="ORF">EHO51_08240</name>
</gene>
<dbReference type="Pfam" id="PF09933">
    <property type="entry name" value="DUF2165"/>
    <property type="match status" value="1"/>
</dbReference>
<protein>
    <submittedName>
        <fullName evidence="2">DUF2165 domain-containing protein</fullName>
    </submittedName>
</protein>
<feature type="transmembrane region" description="Helical" evidence="1">
    <location>
        <begin position="100"/>
        <end position="120"/>
    </location>
</feature>
<feature type="transmembrane region" description="Helical" evidence="1">
    <location>
        <begin position="140"/>
        <end position="156"/>
    </location>
</feature>
<dbReference type="Proteomes" id="UP000273982">
    <property type="component" value="Chromosome"/>
</dbReference>
<keyword evidence="1" id="KW-0472">Membrane</keyword>
<sequence length="160" mass="17474">MLIRYSKILLTAALGALILLVAINNVTDYATNYQFVSHVMSMDQVPAGSALEWRAVASPALHRMFYAFIIAVEFSAGALILAGVWRLLLRRKAEAARFNAAKGVAIAGLALAVGLYLFGFMAVGGEWFQMWRSQPDAEQAAFRFIGCAALVLLFLGQRDD</sequence>
<accession>A0A3G8M6A2</accession>
<proteinExistence type="predicted"/>
<reference evidence="2 3" key="1">
    <citation type="submission" date="2018-11" db="EMBL/GenBank/DDBJ databases">
        <title>Genome squencing of methanotrophic bacteria isolated from alkaline groundwater in Korea.</title>
        <authorList>
            <person name="Nguyen L.N."/>
        </authorList>
    </citation>
    <scope>NUCLEOTIDE SEQUENCE [LARGE SCALE GENOMIC DNA]</scope>
    <source>
        <strain evidence="2 3">GW6</strain>
    </source>
</reference>
<dbReference type="RefSeq" id="WP_124738479.1">
    <property type="nucleotide sequence ID" value="NZ_CP034086.1"/>
</dbReference>
<keyword evidence="1" id="KW-0812">Transmembrane</keyword>
<organism evidence="2 3">
    <name type="scientific">Methylocystis rosea</name>
    <dbReference type="NCBI Taxonomy" id="173366"/>
    <lineage>
        <taxon>Bacteria</taxon>
        <taxon>Pseudomonadati</taxon>
        <taxon>Pseudomonadota</taxon>
        <taxon>Alphaproteobacteria</taxon>
        <taxon>Hyphomicrobiales</taxon>
        <taxon>Methylocystaceae</taxon>
        <taxon>Methylocystis</taxon>
    </lineage>
</organism>
<keyword evidence="1" id="KW-1133">Transmembrane helix</keyword>
<evidence type="ECO:0000313" key="2">
    <source>
        <dbReference type="EMBL" id="AZG76712.1"/>
    </source>
</evidence>
<dbReference type="AlphaFoldDB" id="A0A3G8M6A2"/>
<name>A0A3G8M6A2_9HYPH</name>
<feature type="transmembrane region" description="Helical" evidence="1">
    <location>
        <begin position="65"/>
        <end position="88"/>
    </location>
</feature>
<evidence type="ECO:0000313" key="3">
    <source>
        <dbReference type="Proteomes" id="UP000273982"/>
    </source>
</evidence>